<dbReference type="Proteomes" id="UP001418796">
    <property type="component" value="Unassembled WGS sequence"/>
</dbReference>
<comment type="caution">
    <text evidence="2">The sequence shown here is derived from an EMBL/GenBank/DDBJ whole genome shotgun (WGS) entry which is preliminary data.</text>
</comment>
<gene>
    <name evidence="2" type="ORF">MKY91_20610</name>
</gene>
<reference evidence="2 3" key="1">
    <citation type="submission" date="2024-03" db="EMBL/GenBank/DDBJ databases">
        <title>Bacilli Hybrid Assemblies.</title>
        <authorList>
            <person name="Kovac J."/>
        </authorList>
    </citation>
    <scope>NUCLEOTIDE SEQUENCE [LARGE SCALE GENOMIC DNA]</scope>
    <source>
        <strain evidence="2 3">FSL R7-0666</strain>
    </source>
</reference>
<evidence type="ECO:0000313" key="3">
    <source>
        <dbReference type="Proteomes" id="UP001418796"/>
    </source>
</evidence>
<keyword evidence="3" id="KW-1185">Reference proteome</keyword>
<proteinExistence type="predicted"/>
<keyword evidence="1" id="KW-0812">Transmembrane</keyword>
<protein>
    <recommendedName>
        <fullName evidence="4">DUF3139 domain-containing protein</fullName>
    </recommendedName>
</protein>
<feature type="transmembrane region" description="Helical" evidence="1">
    <location>
        <begin position="20"/>
        <end position="40"/>
    </location>
</feature>
<dbReference type="RefSeq" id="WP_343132238.1">
    <property type="nucleotide sequence ID" value="NZ_JBCITK010000002.1"/>
</dbReference>
<evidence type="ECO:0000256" key="1">
    <source>
        <dbReference type="SAM" id="Phobius"/>
    </source>
</evidence>
<keyword evidence="1" id="KW-1133">Transmembrane helix</keyword>
<sequence>MRKRAEEMKDRKWEEFRGIIKIVLFLSIFIAGIAVPAMMLENRYSASKESAEILTESRLEAIKDHLSISDSNKVVIEKNKFFGSTYTITYEGKTYQAQFTYKDNKAKIDSIAEGGY</sequence>
<evidence type="ECO:0008006" key="4">
    <source>
        <dbReference type="Google" id="ProtNLM"/>
    </source>
</evidence>
<dbReference type="EMBL" id="JBCITK010000002">
    <property type="protein sequence ID" value="MEN0645571.1"/>
    <property type="molecule type" value="Genomic_DNA"/>
</dbReference>
<accession>A0ABU9VNU4</accession>
<keyword evidence="1" id="KW-0472">Membrane</keyword>
<organism evidence="2 3">
    <name type="scientific">Alkalicoccobacillus gibsonii</name>
    <dbReference type="NCBI Taxonomy" id="79881"/>
    <lineage>
        <taxon>Bacteria</taxon>
        <taxon>Bacillati</taxon>
        <taxon>Bacillota</taxon>
        <taxon>Bacilli</taxon>
        <taxon>Bacillales</taxon>
        <taxon>Bacillaceae</taxon>
        <taxon>Alkalicoccobacillus</taxon>
    </lineage>
</organism>
<name>A0ABU9VNU4_9BACI</name>
<evidence type="ECO:0000313" key="2">
    <source>
        <dbReference type="EMBL" id="MEN0645571.1"/>
    </source>
</evidence>